<proteinExistence type="inferred from homology"/>
<keyword evidence="2" id="KW-0521">NADP</keyword>
<dbReference type="InterPro" id="IPR036291">
    <property type="entry name" value="NAD(P)-bd_dom_sf"/>
</dbReference>
<accession>A0AAD5WP55</accession>
<evidence type="ECO:0000313" key="5">
    <source>
        <dbReference type="Proteomes" id="UP001201980"/>
    </source>
</evidence>
<dbReference type="SUPFAM" id="SSF51735">
    <property type="entry name" value="NAD(P)-binding Rossmann-fold domains"/>
    <property type="match status" value="1"/>
</dbReference>
<evidence type="ECO:0000259" key="3">
    <source>
        <dbReference type="Pfam" id="PF05368"/>
    </source>
</evidence>
<dbReference type="PANTHER" id="PTHR42748:SF7">
    <property type="entry name" value="NMRA LIKE REDOX SENSOR 1-RELATED"/>
    <property type="match status" value="1"/>
</dbReference>
<reference evidence="4" key="1">
    <citation type="submission" date="2022-07" db="EMBL/GenBank/DDBJ databases">
        <title>Draft genome sequence of Zalerion maritima ATCC 34329, a (micro)plastics degrading marine fungus.</title>
        <authorList>
            <person name="Paco A."/>
            <person name="Goncalves M.F.M."/>
            <person name="Rocha-Santos T.A.P."/>
            <person name="Alves A."/>
        </authorList>
    </citation>
    <scope>NUCLEOTIDE SEQUENCE</scope>
    <source>
        <strain evidence="4">ATCC 34329</strain>
    </source>
</reference>
<evidence type="ECO:0000313" key="4">
    <source>
        <dbReference type="EMBL" id="KAJ2894487.1"/>
    </source>
</evidence>
<dbReference type="Gene3D" id="3.40.50.720">
    <property type="entry name" value="NAD(P)-binding Rossmann-like Domain"/>
    <property type="match status" value="1"/>
</dbReference>
<dbReference type="PANTHER" id="PTHR42748">
    <property type="entry name" value="NITROGEN METABOLITE REPRESSION PROTEIN NMRA FAMILY MEMBER"/>
    <property type="match status" value="1"/>
</dbReference>
<comment type="caution">
    <text evidence="4">The sequence shown here is derived from an EMBL/GenBank/DDBJ whole genome shotgun (WGS) entry which is preliminary data.</text>
</comment>
<gene>
    <name evidence="4" type="ORF">MKZ38_007508</name>
</gene>
<dbReference type="Proteomes" id="UP001201980">
    <property type="component" value="Unassembled WGS sequence"/>
</dbReference>
<evidence type="ECO:0000256" key="1">
    <source>
        <dbReference type="ARBA" id="ARBA00006328"/>
    </source>
</evidence>
<organism evidence="4 5">
    <name type="scientific">Zalerion maritima</name>
    <dbReference type="NCBI Taxonomy" id="339359"/>
    <lineage>
        <taxon>Eukaryota</taxon>
        <taxon>Fungi</taxon>
        <taxon>Dikarya</taxon>
        <taxon>Ascomycota</taxon>
        <taxon>Pezizomycotina</taxon>
        <taxon>Sordariomycetes</taxon>
        <taxon>Lulworthiomycetidae</taxon>
        <taxon>Lulworthiales</taxon>
        <taxon>Lulworthiaceae</taxon>
        <taxon>Zalerion</taxon>
    </lineage>
</organism>
<keyword evidence="5" id="KW-1185">Reference proteome</keyword>
<name>A0AAD5WP55_9PEZI</name>
<comment type="similarity">
    <text evidence="1">Belongs to the NmrA-type oxidoreductase family.</text>
</comment>
<dbReference type="Pfam" id="PF05368">
    <property type="entry name" value="NmrA"/>
    <property type="match status" value="1"/>
</dbReference>
<dbReference type="Gene3D" id="3.90.25.10">
    <property type="entry name" value="UDP-galactose 4-epimerase, domain 1"/>
    <property type="match status" value="1"/>
</dbReference>
<protein>
    <submittedName>
        <fullName evidence="4">NAD(P)-binding protein</fullName>
    </submittedName>
</protein>
<dbReference type="InterPro" id="IPR051164">
    <property type="entry name" value="NmrA-like_oxidored"/>
</dbReference>
<dbReference type="InterPro" id="IPR008030">
    <property type="entry name" value="NmrA-like"/>
</dbReference>
<dbReference type="EMBL" id="JAKWBI020000492">
    <property type="protein sequence ID" value="KAJ2894487.1"/>
    <property type="molecule type" value="Genomic_DNA"/>
</dbReference>
<dbReference type="GO" id="GO:0005634">
    <property type="term" value="C:nucleus"/>
    <property type="evidence" value="ECO:0007669"/>
    <property type="project" value="TreeGrafter"/>
</dbReference>
<dbReference type="AlphaFoldDB" id="A0AAD5WP55"/>
<sequence>MPATTRTILIAGATGKQGGSVISALLSQATTSSPPAQTFEILALTRDPTSSSSQKLAKKSSPTTTIKLVQGNLDNPSSIFSAAREATKNPVWGVFSVQAAIGSSTELEQGKGLVDAAKEAGVKFFVQASVDRGGDARSRQNPTSIPHFHKKHDIEEHLRKVAGETKGQMTYSILRPVAFLDNLTPDLFGRVFATSFRDVLGGKNEKALQLVATSDIGFFAAQAFIKPDEWKGREMALAGDELTYSEFAKIFREETGEDLKHTYSWLAGLIRWMIKDFGVMFTWFRDEGYGADIKMLREMNPGLKDYRAWLREDSVWVKDSKTK</sequence>
<feature type="domain" description="NmrA-like" evidence="3">
    <location>
        <begin position="5"/>
        <end position="265"/>
    </location>
</feature>
<evidence type="ECO:0000256" key="2">
    <source>
        <dbReference type="ARBA" id="ARBA00022857"/>
    </source>
</evidence>